<feature type="transmembrane region" description="Helical" evidence="1">
    <location>
        <begin position="65"/>
        <end position="84"/>
    </location>
</feature>
<evidence type="ECO:0000313" key="2">
    <source>
        <dbReference type="EnsemblMetazoa" id="MESCA005371-PA"/>
    </source>
</evidence>
<proteinExistence type="predicted"/>
<keyword evidence="1" id="KW-0812">Transmembrane</keyword>
<keyword evidence="1" id="KW-1133">Transmembrane helix</keyword>
<protein>
    <submittedName>
        <fullName evidence="2">Uncharacterized protein</fullName>
    </submittedName>
</protein>
<evidence type="ECO:0000256" key="1">
    <source>
        <dbReference type="SAM" id="Phobius"/>
    </source>
</evidence>
<sequence>MVSIIPAGQHVFSFSPFTYNPLSTVFLRDSHFVIVLFNDGILNLCLGLFVGLFEDIPQRIRACTRWRSGTILASLMVLTLRIFVPCLMSHRLCRFNFLLLHHVKFKFEDGFYDACLSLFVWYRGQRSRESPFDPQIPSLPNFPIPAINTFPKAIYCL</sequence>
<accession>T1GP54</accession>
<feature type="transmembrane region" description="Helical" evidence="1">
    <location>
        <begin position="32"/>
        <end position="53"/>
    </location>
</feature>
<evidence type="ECO:0000313" key="3">
    <source>
        <dbReference type="Proteomes" id="UP000015102"/>
    </source>
</evidence>
<dbReference type="Proteomes" id="UP000015102">
    <property type="component" value="Unassembled WGS sequence"/>
</dbReference>
<dbReference type="EnsemblMetazoa" id="MESCA005371-RA">
    <property type="protein sequence ID" value="MESCA005371-PA"/>
    <property type="gene ID" value="MESCA005371"/>
</dbReference>
<dbReference type="HOGENOM" id="CLU_1679949_0_0_1"/>
<reference evidence="3" key="1">
    <citation type="submission" date="2013-02" db="EMBL/GenBank/DDBJ databases">
        <authorList>
            <person name="Hughes D."/>
        </authorList>
    </citation>
    <scope>NUCLEOTIDE SEQUENCE</scope>
    <source>
        <strain>Durham</strain>
        <strain evidence="3">NC isolate 2 -- Noor lab</strain>
    </source>
</reference>
<keyword evidence="3" id="KW-1185">Reference proteome</keyword>
<dbReference type="AlphaFoldDB" id="T1GP54"/>
<name>T1GP54_MEGSC</name>
<organism evidence="2 3">
    <name type="scientific">Megaselia scalaris</name>
    <name type="common">Humpbacked fly</name>
    <name type="synonym">Phora scalaris</name>
    <dbReference type="NCBI Taxonomy" id="36166"/>
    <lineage>
        <taxon>Eukaryota</taxon>
        <taxon>Metazoa</taxon>
        <taxon>Ecdysozoa</taxon>
        <taxon>Arthropoda</taxon>
        <taxon>Hexapoda</taxon>
        <taxon>Insecta</taxon>
        <taxon>Pterygota</taxon>
        <taxon>Neoptera</taxon>
        <taxon>Endopterygota</taxon>
        <taxon>Diptera</taxon>
        <taxon>Brachycera</taxon>
        <taxon>Muscomorpha</taxon>
        <taxon>Platypezoidea</taxon>
        <taxon>Phoridae</taxon>
        <taxon>Megaseliini</taxon>
        <taxon>Megaselia</taxon>
    </lineage>
</organism>
<reference evidence="2" key="2">
    <citation type="submission" date="2015-06" db="UniProtKB">
        <authorList>
            <consortium name="EnsemblMetazoa"/>
        </authorList>
    </citation>
    <scope>IDENTIFICATION</scope>
</reference>
<dbReference type="EMBL" id="CAQQ02392677">
    <property type="status" value="NOT_ANNOTATED_CDS"/>
    <property type="molecule type" value="Genomic_DNA"/>
</dbReference>
<keyword evidence="1" id="KW-0472">Membrane</keyword>
<dbReference type="EMBL" id="CAQQ02392676">
    <property type="status" value="NOT_ANNOTATED_CDS"/>
    <property type="molecule type" value="Genomic_DNA"/>
</dbReference>